<evidence type="ECO:0000313" key="8">
    <source>
        <dbReference type="EMBL" id="KOO22016.1"/>
    </source>
</evidence>
<evidence type="ECO:0000313" key="9">
    <source>
        <dbReference type="Proteomes" id="UP000037460"/>
    </source>
</evidence>
<keyword evidence="9" id="KW-1185">Reference proteome</keyword>
<accession>A0A0M0J603</accession>
<evidence type="ECO:0000256" key="2">
    <source>
        <dbReference type="ARBA" id="ARBA00013194"/>
    </source>
</evidence>
<dbReference type="InterPro" id="IPR050689">
    <property type="entry name" value="FKBP-type_PPIase"/>
</dbReference>
<dbReference type="InterPro" id="IPR009060">
    <property type="entry name" value="UBA-like_sf"/>
</dbReference>
<dbReference type="AlphaFoldDB" id="A0A0M0J603"/>
<dbReference type="InterPro" id="IPR046357">
    <property type="entry name" value="PPIase_dom_sf"/>
</dbReference>
<evidence type="ECO:0000256" key="5">
    <source>
        <dbReference type="PROSITE-ProRule" id="PRU00277"/>
    </source>
</evidence>
<reference evidence="9" key="1">
    <citation type="journal article" date="2015" name="PLoS Genet.">
        <title>Genome Sequence and Transcriptome Analyses of Chrysochromulina tobin: Metabolic Tools for Enhanced Algal Fitness in the Prominent Order Prymnesiales (Haptophyceae).</title>
        <authorList>
            <person name="Hovde B.T."/>
            <person name="Deodato C.R."/>
            <person name="Hunsperger H.M."/>
            <person name="Ryken S.A."/>
            <person name="Yost W."/>
            <person name="Jha R.K."/>
            <person name="Patterson J."/>
            <person name="Monnat R.J. Jr."/>
            <person name="Barlow S.B."/>
            <person name="Starkenburg S.R."/>
            <person name="Cattolico R.A."/>
        </authorList>
    </citation>
    <scope>NUCLEOTIDE SEQUENCE</scope>
    <source>
        <strain evidence="9">CCMP291</strain>
    </source>
</reference>
<dbReference type="EMBL" id="JWZX01003317">
    <property type="protein sequence ID" value="KOO22016.1"/>
    <property type="molecule type" value="Genomic_DNA"/>
</dbReference>
<dbReference type="SUPFAM" id="SSF46934">
    <property type="entry name" value="UBA-like"/>
    <property type="match status" value="1"/>
</dbReference>
<protein>
    <recommendedName>
        <fullName evidence="2 5">peptidylprolyl isomerase</fullName>
        <ecNumber evidence="2 5">5.2.1.8</ecNumber>
    </recommendedName>
</protein>
<evidence type="ECO:0000256" key="1">
    <source>
        <dbReference type="ARBA" id="ARBA00000971"/>
    </source>
</evidence>
<evidence type="ECO:0000256" key="4">
    <source>
        <dbReference type="ARBA" id="ARBA00023235"/>
    </source>
</evidence>
<dbReference type="InterPro" id="IPR001179">
    <property type="entry name" value="PPIase_FKBP_dom"/>
</dbReference>
<evidence type="ECO:0000256" key="6">
    <source>
        <dbReference type="SAM" id="MobiDB-lite"/>
    </source>
</evidence>
<dbReference type="Gene3D" id="1.10.8.10">
    <property type="entry name" value="DNA helicase RuvA subunit, C-terminal domain"/>
    <property type="match status" value="1"/>
</dbReference>
<dbReference type="Pfam" id="PF00254">
    <property type="entry name" value="FKBP_C"/>
    <property type="match status" value="1"/>
</dbReference>
<comment type="caution">
    <text evidence="8">The sequence shown here is derived from an EMBL/GenBank/DDBJ whole genome shotgun (WGS) entry which is preliminary data.</text>
</comment>
<feature type="region of interest" description="Disordered" evidence="6">
    <location>
        <begin position="44"/>
        <end position="65"/>
    </location>
</feature>
<dbReference type="GO" id="GO:0003755">
    <property type="term" value="F:peptidyl-prolyl cis-trans isomerase activity"/>
    <property type="evidence" value="ECO:0007669"/>
    <property type="project" value="UniProtKB-KW"/>
</dbReference>
<dbReference type="PROSITE" id="PS50059">
    <property type="entry name" value="FKBP_PPIASE"/>
    <property type="match status" value="1"/>
</dbReference>
<keyword evidence="3 5" id="KW-0697">Rotamase</keyword>
<dbReference type="OrthoDB" id="1902587at2759"/>
<dbReference type="FunFam" id="3.10.50.40:FF:000006">
    <property type="entry name" value="Peptidyl-prolyl cis-trans isomerase"/>
    <property type="match status" value="1"/>
</dbReference>
<gene>
    <name evidence="8" type="ORF">Ctob_000671</name>
</gene>
<sequence>MGVATFGAIKLLQNRTGAPRGSCKEALEKFDGDEDKAAAHIAQTTEFKDSKAAPPAPKPATLDDDISSAANDVSVIRIEVGDGETYPSYGDMCHVHYRGLLASDGTQFDSSYERGREFTFKIGHGKVIKGWDLGIARMSVGEKSLLMIPSALGYGPAGNGPVPPNADLKFEVHLVKITPQTSCLGPGQHGGVQRQSHEYAKVADQLLGRAPREDLDLRLPDDRKLMPLTSEMPR</sequence>
<proteinExistence type="predicted"/>
<evidence type="ECO:0000256" key="3">
    <source>
        <dbReference type="ARBA" id="ARBA00023110"/>
    </source>
</evidence>
<feature type="domain" description="PPIase FKBP-type" evidence="7">
    <location>
        <begin position="90"/>
        <end position="178"/>
    </location>
</feature>
<evidence type="ECO:0000259" key="7">
    <source>
        <dbReference type="PROSITE" id="PS50059"/>
    </source>
</evidence>
<dbReference type="Proteomes" id="UP000037460">
    <property type="component" value="Unassembled WGS sequence"/>
</dbReference>
<organism evidence="8 9">
    <name type="scientific">Chrysochromulina tobinii</name>
    <dbReference type="NCBI Taxonomy" id="1460289"/>
    <lineage>
        <taxon>Eukaryota</taxon>
        <taxon>Haptista</taxon>
        <taxon>Haptophyta</taxon>
        <taxon>Prymnesiophyceae</taxon>
        <taxon>Prymnesiales</taxon>
        <taxon>Chrysochromulinaceae</taxon>
        <taxon>Chrysochromulina</taxon>
    </lineage>
</organism>
<dbReference type="PANTHER" id="PTHR10516">
    <property type="entry name" value="PEPTIDYL-PROLYL CIS-TRANS ISOMERASE"/>
    <property type="match status" value="1"/>
</dbReference>
<name>A0A0M0J603_9EUKA</name>
<dbReference type="SUPFAM" id="SSF54534">
    <property type="entry name" value="FKBP-like"/>
    <property type="match status" value="1"/>
</dbReference>
<keyword evidence="4 5" id="KW-0413">Isomerase</keyword>
<comment type="catalytic activity">
    <reaction evidence="1 5">
        <text>[protein]-peptidylproline (omega=180) = [protein]-peptidylproline (omega=0)</text>
        <dbReference type="Rhea" id="RHEA:16237"/>
        <dbReference type="Rhea" id="RHEA-COMP:10747"/>
        <dbReference type="Rhea" id="RHEA-COMP:10748"/>
        <dbReference type="ChEBI" id="CHEBI:83833"/>
        <dbReference type="ChEBI" id="CHEBI:83834"/>
        <dbReference type="EC" id="5.2.1.8"/>
    </reaction>
</comment>
<dbReference type="PANTHER" id="PTHR10516:SF443">
    <property type="entry name" value="FK506-BINDING PROTEIN 59-RELATED"/>
    <property type="match status" value="1"/>
</dbReference>
<dbReference type="Gene3D" id="3.10.50.40">
    <property type="match status" value="1"/>
</dbReference>
<dbReference type="EC" id="5.2.1.8" evidence="2 5"/>